<dbReference type="Pfam" id="PF12833">
    <property type="entry name" value="HTH_18"/>
    <property type="match status" value="1"/>
</dbReference>
<dbReference type="GO" id="GO:0005829">
    <property type="term" value="C:cytosol"/>
    <property type="evidence" value="ECO:0007669"/>
    <property type="project" value="TreeGrafter"/>
</dbReference>
<keyword evidence="1" id="KW-0805">Transcription regulation</keyword>
<evidence type="ECO:0000256" key="1">
    <source>
        <dbReference type="ARBA" id="ARBA00023015"/>
    </source>
</evidence>
<keyword evidence="2" id="KW-0238">DNA-binding</keyword>
<dbReference type="InterPro" id="IPR018060">
    <property type="entry name" value="HTH_AraC"/>
</dbReference>
<reference evidence="6" key="1">
    <citation type="submission" date="2020-01" db="EMBL/GenBank/DDBJ databases">
        <authorList>
            <person name="Fang Y."/>
            <person name="Sun R."/>
            <person name="Nie L."/>
            <person name="He J."/>
            <person name="Hao L."/>
            <person name="Wang L."/>
            <person name="Su S."/>
            <person name="Lv E."/>
            <person name="Zhang Z."/>
            <person name="Xie R."/>
            <person name="Liu H."/>
        </authorList>
    </citation>
    <scope>NUCLEOTIDE SEQUENCE [LARGE SCALE GENOMIC DNA]</scope>
    <source>
        <strain evidence="6">XCT-53</strain>
    </source>
</reference>
<organism evidence="5 6">
    <name type="scientific">Pannonibacter tanglangensis</name>
    <dbReference type="NCBI Taxonomy" id="2750084"/>
    <lineage>
        <taxon>Bacteria</taxon>
        <taxon>Pseudomonadati</taxon>
        <taxon>Pseudomonadota</taxon>
        <taxon>Alphaproteobacteria</taxon>
        <taxon>Hyphomicrobiales</taxon>
        <taxon>Stappiaceae</taxon>
        <taxon>Pannonibacter</taxon>
    </lineage>
</organism>
<evidence type="ECO:0000313" key="6">
    <source>
        <dbReference type="Proteomes" id="UP000586722"/>
    </source>
</evidence>
<feature type="domain" description="HTH araC/xylS-type" evidence="4">
    <location>
        <begin position="219"/>
        <end position="317"/>
    </location>
</feature>
<dbReference type="AlphaFoldDB" id="A0A7X5J9Y0"/>
<comment type="caution">
    <text evidence="5">The sequence shown here is derived from an EMBL/GenBank/DDBJ whole genome shotgun (WGS) entry which is preliminary data.</text>
</comment>
<accession>A0A7X5J9Y0</accession>
<dbReference type="PANTHER" id="PTHR47894:SF4">
    <property type="entry name" value="HTH-TYPE TRANSCRIPTIONAL REGULATOR GADX"/>
    <property type="match status" value="1"/>
</dbReference>
<gene>
    <name evidence="5" type="ORF">GWI72_11075</name>
</gene>
<evidence type="ECO:0000313" key="5">
    <source>
        <dbReference type="EMBL" id="NBN78810.1"/>
    </source>
</evidence>
<name>A0A7X5J9Y0_9HYPH</name>
<evidence type="ECO:0000259" key="4">
    <source>
        <dbReference type="PROSITE" id="PS01124"/>
    </source>
</evidence>
<dbReference type="Proteomes" id="UP000586722">
    <property type="component" value="Unassembled WGS sequence"/>
</dbReference>
<keyword evidence="6" id="KW-1185">Reference proteome</keyword>
<evidence type="ECO:0000256" key="3">
    <source>
        <dbReference type="ARBA" id="ARBA00023163"/>
    </source>
</evidence>
<dbReference type="PROSITE" id="PS01124">
    <property type="entry name" value="HTH_ARAC_FAMILY_2"/>
    <property type="match status" value="1"/>
</dbReference>
<keyword evidence="3" id="KW-0804">Transcription</keyword>
<dbReference type="GO" id="GO:0000976">
    <property type="term" value="F:transcription cis-regulatory region binding"/>
    <property type="evidence" value="ECO:0007669"/>
    <property type="project" value="TreeGrafter"/>
</dbReference>
<proteinExistence type="predicted"/>
<dbReference type="EMBL" id="JAABLQ010000001">
    <property type="protein sequence ID" value="NBN78810.1"/>
    <property type="molecule type" value="Genomic_DNA"/>
</dbReference>
<dbReference type="GO" id="GO:0003700">
    <property type="term" value="F:DNA-binding transcription factor activity"/>
    <property type="evidence" value="ECO:0007669"/>
    <property type="project" value="InterPro"/>
</dbReference>
<evidence type="ECO:0000256" key="2">
    <source>
        <dbReference type="ARBA" id="ARBA00023125"/>
    </source>
</evidence>
<protein>
    <submittedName>
        <fullName evidence="5">Helix-turn-helix domain-containing protein</fullName>
    </submittedName>
</protein>
<sequence>MLCKIRRLDWAAIARHYGLKPDLPHSPAATVEYSTALRVFEHVAQAAGDDGLILDIASSVPLGIFSTFDYVGLCAPTLAAGLHNWERFLALRTNVYRMTFHEEGEHGILEWFVPEVGLPRIQSTYERLAWAAGRIEFAVQDPSAEILIETTQPAPRKMSDFQRRHGDRLAFGQAQDRILIPQAYLGRPTPRSEANLYAIVEQAAIREMEDYGGRNDPLTRVADKINEALKSGNVSLEQVASELGMSQRSLQRLLEAEGTSFRKLTETIRRNMAARYLKDTTLPMKEIAYLLGFSELSAFSRAVKTWYGVPPKAVRMHGDARLEDHIA</sequence>
<dbReference type="SUPFAM" id="SSF46689">
    <property type="entry name" value="Homeodomain-like"/>
    <property type="match status" value="1"/>
</dbReference>
<dbReference type="SMART" id="SM00342">
    <property type="entry name" value="HTH_ARAC"/>
    <property type="match status" value="1"/>
</dbReference>
<dbReference type="InterPro" id="IPR009057">
    <property type="entry name" value="Homeodomain-like_sf"/>
</dbReference>
<dbReference type="InterPro" id="IPR032687">
    <property type="entry name" value="AraC-type_N"/>
</dbReference>
<dbReference type="Gene3D" id="1.10.10.60">
    <property type="entry name" value="Homeodomain-like"/>
    <property type="match status" value="1"/>
</dbReference>
<dbReference type="Pfam" id="PF12625">
    <property type="entry name" value="Arabinose_bd"/>
    <property type="match status" value="1"/>
</dbReference>
<dbReference type="PANTHER" id="PTHR47894">
    <property type="entry name" value="HTH-TYPE TRANSCRIPTIONAL REGULATOR GADX"/>
    <property type="match status" value="1"/>
</dbReference>